<gene>
    <name evidence="1" type="ORF">UT17_C0002G0122</name>
</gene>
<reference evidence="1 2" key="1">
    <citation type="journal article" date="2015" name="Nature">
        <title>rRNA introns, odd ribosomes, and small enigmatic genomes across a large radiation of phyla.</title>
        <authorList>
            <person name="Brown C.T."/>
            <person name="Hug L.A."/>
            <person name="Thomas B.C."/>
            <person name="Sharon I."/>
            <person name="Castelle C.J."/>
            <person name="Singh A."/>
            <person name="Wilkins M.J."/>
            <person name="Williams K.H."/>
            <person name="Banfield J.F."/>
        </authorList>
    </citation>
    <scope>NUCLEOTIDE SEQUENCE [LARGE SCALE GENOMIC DNA]</scope>
</reference>
<name>A0A0G0P2V5_9BACT</name>
<protein>
    <submittedName>
        <fullName evidence="1">Uncharacterized protein</fullName>
    </submittedName>
</protein>
<comment type="caution">
    <text evidence="1">The sequence shown here is derived from an EMBL/GenBank/DDBJ whole genome shotgun (WGS) entry which is preliminary data.</text>
</comment>
<accession>A0A0G0P2V5</accession>
<proteinExistence type="predicted"/>
<evidence type="ECO:0000313" key="2">
    <source>
        <dbReference type="Proteomes" id="UP000034774"/>
    </source>
</evidence>
<dbReference type="AlphaFoldDB" id="A0A0G0P2V5"/>
<dbReference type="STRING" id="1618572.UT17_C0002G0122"/>
<dbReference type="Proteomes" id="UP000034774">
    <property type="component" value="Unassembled WGS sequence"/>
</dbReference>
<dbReference type="EMBL" id="LBVU01000002">
    <property type="protein sequence ID" value="KKQ92459.1"/>
    <property type="molecule type" value="Genomic_DNA"/>
</dbReference>
<sequence>MKIKFVVLYPEPGSKKGVQIGFVIQEVVIAMTTTYLKKESSPFPWKLLQIRSANASDAQSLPTKMDDIDMHVRD</sequence>
<evidence type="ECO:0000313" key="1">
    <source>
        <dbReference type="EMBL" id="KKQ92459.1"/>
    </source>
</evidence>
<organism evidence="1 2">
    <name type="scientific">Candidatus Woesebacteria bacterium GW2011_GWB1_39_10</name>
    <dbReference type="NCBI Taxonomy" id="1618572"/>
    <lineage>
        <taxon>Bacteria</taxon>
        <taxon>Candidatus Woeseibacteriota</taxon>
    </lineage>
</organism>